<dbReference type="PANTHER" id="PTHR30050:SF4">
    <property type="entry name" value="ATP-BINDING PROTEIN RV3427C IN INSERTION SEQUENCE-RELATED"/>
    <property type="match status" value="1"/>
</dbReference>
<dbReference type="RefSeq" id="WP_022503231.1">
    <property type="nucleotide sequence ID" value="NZ_JAJEQW010000010.1"/>
</dbReference>
<dbReference type="InterPro" id="IPR003593">
    <property type="entry name" value="AAA+_ATPase"/>
</dbReference>
<dbReference type="Gene3D" id="3.40.50.300">
    <property type="entry name" value="P-loop containing nucleotide triphosphate hydrolases"/>
    <property type="match status" value="1"/>
</dbReference>
<evidence type="ECO:0000259" key="1">
    <source>
        <dbReference type="SMART" id="SM00382"/>
    </source>
</evidence>
<proteinExistence type="predicted"/>
<dbReference type="Pfam" id="PF01695">
    <property type="entry name" value="IstB_IS21"/>
    <property type="match status" value="1"/>
</dbReference>
<gene>
    <name evidence="2" type="ORF">LKD47_10180</name>
</gene>
<comment type="caution">
    <text evidence="2">The sequence shown here is derived from an EMBL/GenBank/DDBJ whole genome shotgun (WGS) entry which is preliminary data.</text>
</comment>
<protein>
    <submittedName>
        <fullName evidence="2">ATP-binding protein</fullName>
    </submittedName>
</protein>
<dbReference type="CDD" id="cd00009">
    <property type="entry name" value="AAA"/>
    <property type="match status" value="1"/>
</dbReference>
<dbReference type="SUPFAM" id="SSF52540">
    <property type="entry name" value="P-loop containing nucleoside triphosphate hydrolases"/>
    <property type="match status" value="1"/>
</dbReference>
<dbReference type="SMART" id="SM00382">
    <property type="entry name" value="AAA"/>
    <property type="match status" value="1"/>
</dbReference>
<keyword evidence="2" id="KW-0547">Nucleotide-binding</keyword>
<evidence type="ECO:0000313" key="2">
    <source>
        <dbReference type="EMBL" id="MCC2242664.1"/>
    </source>
</evidence>
<dbReference type="GO" id="GO:0005524">
    <property type="term" value="F:ATP binding"/>
    <property type="evidence" value="ECO:0007669"/>
    <property type="project" value="UniProtKB-KW"/>
</dbReference>
<reference evidence="2" key="1">
    <citation type="submission" date="2021-10" db="EMBL/GenBank/DDBJ databases">
        <title>Anaerobic single-cell dispensing facilitates the cultivation of human gut bacteria.</title>
        <authorList>
            <person name="Afrizal A."/>
        </authorList>
    </citation>
    <scope>NUCLEOTIDE SEQUENCE</scope>
    <source>
        <strain evidence="2">CLA-AA-H204</strain>
    </source>
</reference>
<accession>A0AAW4WPS8</accession>
<feature type="domain" description="AAA+ ATPase" evidence="1">
    <location>
        <begin position="127"/>
        <end position="250"/>
    </location>
</feature>
<name>A0AAW4WPS8_9FIRM</name>
<dbReference type="PANTHER" id="PTHR30050">
    <property type="entry name" value="CHROMOSOMAL REPLICATION INITIATOR PROTEIN DNAA"/>
    <property type="match status" value="1"/>
</dbReference>
<dbReference type="InterPro" id="IPR027417">
    <property type="entry name" value="P-loop_NTPase"/>
</dbReference>
<dbReference type="GO" id="GO:0006260">
    <property type="term" value="P:DNA replication"/>
    <property type="evidence" value="ECO:0007669"/>
    <property type="project" value="TreeGrafter"/>
</dbReference>
<sequence>MDSNITKAVIKAATAAKADKNAEDYYKDGVLVCGKCHTNKEKKIQLAGEYVTVRCICKCESEERERIQKQKDYEEEMRRIERLKVASLMDAKLKSATLKTFTQKEDNQKLYTIVKNYVDNFETFYKSNRGLLFWGTVGTGKSYAAACIANELLNRKTPVVMTSFVKVLQVIQDNTENETEFVNRLCAARLLIIDDLGTERNTDYALEKVYNVIDSRYRTGKPLILTTNLNLQDMQMTQDIRYQRIYDRIFEMCHPVMVNGTSWRINQAKERFNETKRLLEG</sequence>
<keyword evidence="2" id="KW-0067">ATP-binding</keyword>
<dbReference type="NCBIfam" id="NF005992">
    <property type="entry name" value="PRK08116.1"/>
    <property type="match status" value="1"/>
</dbReference>
<dbReference type="Proteomes" id="UP001198893">
    <property type="component" value="Unassembled WGS sequence"/>
</dbReference>
<organism evidence="2 3">
    <name type="scientific">Roseburia amylophila</name>
    <dbReference type="NCBI Taxonomy" id="2981794"/>
    <lineage>
        <taxon>Bacteria</taxon>
        <taxon>Bacillati</taxon>
        <taxon>Bacillota</taxon>
        <taxon>Clostridia</taxon>
        <taxon>Lachnospirales</taxon>
        <taxon>Lachnospiraceae</taxon>
        <taxon>Roseburia</taxon>
    </lineage>
</organism>
<dbReference type="InterPro" id="IPR002611">
    <property type="entry name" value="IstB_ATP-bd"/>
</dbReference>
<evidence type="ECO:0000313" key="3">
    <source>
        <dbReference type="Proteomes" id="UP001198893"/>
    </source>
</evidence>
<dbReference type="AlphaFoldDB" id="A0AAW4WPS8"/>
<dbReference type="EMBL" id="JAJEQW010000010">
    <property type="protein sequence ID" value="MCC2242664.1"/>
    <property type="molecule type" value="Genomic_DNA"/>
</dbReference>